<comment type="subcellular location">
    <subcellularLocation>
        <location evidence="1">Nucleus</location>
    </subcellularLocation>
</comment>
<gene>
    <name evidence="10" type="ORF">SNEC2469_LOCUS9262</name>
</gene>
<reference evidence="10" key="1">
    <citation type="submission" date="2021-02" db="EMBL/GenBank/DDBJ databases">
        <authorList>
            <person name="Dougan E. K."/>
            <person name="Rhodes N."/>
            <person name="Thang M."/>
            <person name="Chan C."/>
        </authorList>
    </citation>
    <scope>NUCLEOTIDE SEQUENCE</scope>
</reference>
<feature type="compositionally biased region" description="Low complexity" evidence="9">
    <location>
        <begin position="177"/>
        <end position="196"/>
    </location>
</feature>
<feature type="compositionally biased region" description="Acidic residues" evidence="9">
    <location>
        <begin position="370"/>
        <end position="390"/>
    </location>
</feature>
<dbReference type="EMBL" id="CAJNJA010015009">
    <property type="protein sequence ID" value="CAE7354830.1"/>
    <property type="molecule type" value="Genomic_DNA"/>
</dbReference>
<feature type="region of interest" description="Disordered" evidence="9">
    <location>
        <begin position="367"/>
        <end position="392"/>
    </location>
</feature>
<dbReference type="Gene3D" id="2.40.10.230">
    <property type="entry name" value="Probable tRNA pseudouridine synthase domain"/>
    <property type="match status" value="1"/>
</dbReference>
<dbReference type="GO" id="GO:0005732">
    <property type="term" value="C:sno(s)RNA-containing ribonucleoprotein complex"/>
    <property type="evidence" value="ECO:0007669"/>
    <property type="project" value="InterPro"/>
</dbReference>
<evidence type="ECO:0000313" key="10">
    <source>
        <dbReference type="EMBL" id="CAE7354830.1"/>
    </source>
</evidence>
<dbReference type="GO" id="GO:0005634">
    <property type="term" value="C:nucleus"/>
    <property type="evidence" value="ECO:0007669"/>
    <property type="project" value="UniProtKB-SubCell"/>
</dbReference>
<dbReference type="GO" id="GO:0006364">
    <property type="term" value="P:rRNA processing"/>
    <property type="evidence" value="ECO:0007669"/>
    <property type="project" value="UniProtKB-KW"/>
</dbReference>
<evidence type="ECO:0000256" key="2">
    <source>
        <dbReference type="ARBA" id="ARBA00009801"/>
    </source>
</evidence>
<keyword evidence="8" id="KW-0539">Nucleus</keyword>
<accession>A0A812PKN5</accession>
<dbReference type="AlphaFoldDB" id="A0A812PKN5"/>
<keyword evidence="6" id="KW-0597">Phosphoprotein</keyword>
<dbReference type="InterPro" id="IPR040309">
    <property type="entry name" value="Naf1"/>
</dbReference>
<feature type="region of interest" description="Disordered" evidence="9">
    <location>
        <begin position="1"/>
        <end position="27"/>
    </location>
</feature>
<evidence type="ECO:0000256" key="5">
    <source>
        <dbReference type="ARBA" id="ARBA00022552"/>
    </source>
</evidence>
<feature type="compositionally biased region" description="Pro residues" evidence="9">
    <location>
        <begin position="554"/>
        <end position="568"/>
    </location>
</feature>
<feature type="region of interest" description="Disordered" evidence="9">
    <location>
        <begin position="125"/>
        <end position="233"/>
    </location>
</feature>
<evidence type="ECO:0000256" key="7">
    <source>
        <dbReference type="ARBA" id="ARBA00022884"/>
    </source>
</evidence>
<feature type="compositionally biased region" description="Basic and acidic residues" evidence="9">
    <location>
        <begin position="457"/>
        <end position="472"/>
    </location>
</feature>
<evidence type="ECO:0000256" key="8">
    <source>
        <dbReference type="ARBA" id="ARBA00023242"/>
    </source>
</evidence>
<dbReference type="Pfam" id="PF04410">
    <property type="entry name" value="Gar1"/>
    <property type="match status" value="1"/>
</dbReference>
<dbReference type="GO" id="GO:0003723">
    <property type="term" value="F:RNA binding"/>
    <property type="evidence" value="ECO:0007669"/>
    <property type="project" value="UniProtKB-KW"/>
</dbReference>
<comment type="similarity">
    <text evidence="2">Belongs to the NAF1 family.</text>
</comment>
<evidence type="ECO:0000256" key="6">
    <source>
        <dbReference type="ARBA" id="ARBA00022553"/>
    </source>
</evidence>
<keyword evidence="7" id="KW-0694">RNA-binding</keyword>
<feature type="compositionally biased region" description="Acidic residues" evidence="9">
    <location>
        <begin position="197"/>
        <end position="213"/>
    </location>
</feature>
<feature type="compositionally biased region" description="Basic and acidic residues" evidence="9">
    <location>
        <begin position="499"/>
        <end position="536"/>
    </location>
</feature>
<sequence length="605" mass="65594">MSGSSKAHAMAASNGKAEQDEESDAELRIKHLREDEDLVIDGETAVDDMLVAQRVAQQEVFAEQVLLDDAGTAKEARRKAPSAEDVQKLLRLLKETNKLTSKIGELPSHFDAVVSAEVREACRAASEAVTKLPLPESDRQTEPPQCAVGDEDWGPGQEKSSEALAAVDLQSTDEESAAAPSAPAVPAEEAPQVGEVAEAEQEVQDPGDEDDDDMNNKCAAHPAPATKTGEGTEAVEEQTFTRTAPEDEEGAPVINVSHLPTKLEENASKEAIGKVRSIVDELVVVQGDEDGKALDLGSVVCLADGRILGAVVDVFGPISVPHYLVLPADSCKKDMPAVGDAVLAATGMEETSFLCDSADLSALRKQLGDEGSDDDSELVDGEETESEEPEYSSLGAAALEAAVRGSVGGVWKDPEKQREVEADAPSWKRSRERWNDWTDWREGGEGGGSAPSKPASRRYERQPASRQDEGQWRDTAWTSGQWKKESREGDWSDDWSNGRSKDRTKDWSGHWNDRSSDWPNHERERSQRRAPRREGGESFPPPPPVPGRPVATLPAPPPPPPPPPPAPPSWEDGRDDPGRGRYAQGDRDWRPAEKPRPSKNPRLSE</sequence>
<dbReference type="Proteomes" id="UP000601435">
    <property type="component" value="Unassembled WGS sequence"/>
</dbReference>
<dbReference type="OrthoDB" id="21550at2759"/>
<proteinExistence type="inferred from homology"/>
<feature type="compositionally biased region" description="Basic and acidic residues" evidence="9">
    <location>
        <begin position="571"/>
        <end position="605"/>
    </location>
</feature>
<dbReference type="PANTHER" id="PTHR31633:SF1">
    <property type="entry name" value="H_ACA RIBONUCLEOPROTEIN COMPLEX NON-CORE SUBUNIT NAF1"/>
    <property type="match status" value="1"/>
</dbReference>
<name>A0A812PKN5_9DINO</name>
<evidence type="ECO:0000256" key="3">
    <source>
        <dbReference type="ARBA" id="ARBA00021438"/>
    </source>
</evidence>
<organism evidence="10 11">
    <name type="scientific">Symbiodinium necroappetens</name>
    <dbReference type="NCBI Taxonomy" id="1628268"/>
    <lineage>
        <taxon>Eukaryota</taxon>
        <taxon>Sar</taxon>
        <taxon>Alveolata</taxon>
        <taxon>Dinophyceae</taxon>
        <taxon>Suessiales</taxon>
        <taxon>Symbiodiniaceae</taxon>
        <taxon>Symbiodinium</taxon>
    </lineage>
</organism>
<dbReference type="PANTHER" id="PTHR31633">
    <property type="entry name" value="H/ACA RIBONUCLEOPROTEIN COMPLEX NON-CORE SUBUNIT NAF1"/>
    <property type="match status" value="1"/>
</dbReference>
<keyword evidence="11" id="KW-1185">Reference proteome</keyword>
<dbReference type="GO" id="GO:0000493">
    <property type="term" value="P:box H/ACA snoRNP assembly"/>
    <property type="evidence" value="ECO:0007669"/>
    <property type="project" value="InterPro"/>
</dbReference>
<evidence type="ECO:0000256" key="1">
    <source>
        <dbReference type="ARBA" id="ARBA00004123"/>
    </source>
</evidence>
<evidence type="ECO:0000256" key="9">
    <source>
        <dbReference type="SAM" id="MobiDB-lite"/>
    </source>
</evidence>
<feature type="compositionally biased region" description="Basic and acidic residues" evidence="9">
    <location>
        <begin position="432"/>
        <end position="444"/>
    </location>
</feature>
<feature type="compositionally biased region" description="Basic and acidic residues" evidence="9">
    <location>
        <begin position="412"/>
        <end position="421"/>
    </location>
</feature>
<evidence type="ECO:0000256" key="4">
    <source>
        <dbReference type="ARBA" id="ARBA00022517"/>
    </source>
</evidence>
<dbReference type="GO" id="GO:0001522">
    <property type="term" value="P:pseudouridine synthesis"/>
    <property type="evidence" value="ECO:0007669"/>
    <property type="project" value="InterPro"/>
</dbReference>
<comment type="caution">
    <text evidence="10">The sequence shown here is derived from an EMBL/GenBank/DDBJ whole genome shotgun (WGS) entry which is preliminary data.</text>
</comment>
<feature type="region of interest" description="Disordered" evidence="9">
    <location>
        <begin position="409"/>
        <end position="605"/>
    </location>
</feature>
<dbReference type="InterPro" id="IPR009000">
    <property type="entry name" value="Transl_B-barrel_sf"/>
</dbReference>
<keyword evidence="4" id="KW-0690">Ribosome biogenesis</keyword>
<keyword evidence="5" id="KW-0698">rRNA processing</keyword>
<evidence type="ECO:0000313" key="11">
    <source>
        <dbReference type="Proteomes" id="UP000601435"/>
    </source>
</evidence>
<dbReference type="InterPro" id="IPR038664">
    <property type="entry name" value="Gar1/Naf1_Cbf5-bd_sf"/>
</dbReference>
<dbReference type="InterPro" id="IPR007504">
    <property type="entry name" value="H/ACA_rnp_Gar1/Naf1"/>
</dbReference>
<dbReference type="SUPFAM" id="SSF50447">
    <property type="entry name" value="Translation proteins"/>
    <property type="match status" value="1"/>
</dbReference>
<protein>
    <recommendedName>
        <fullName evidence="3">H/ACA ribonucleoprotein complex non-core subunit NAF1</fullName>
    </recommendedName>
</protein>